<keyword evidence="1" id="KW-0521">NADP</keyword>
<dbReference type="GO" id="GO:0005777">
    <property type="term" value="C:peroxisome"/>
    <property type="evidence" value="ECO:0007669"/>
    <property type="project" value="TreeGrafter"/>
</dbReference>
<dbReference type="InterPro" id="IPR045017">
    <property type="entry name" value="DECR2-like"/>
</dbReference>
<dbReference type="PANTHER" id="PTHR43296">
    <property type="entry name" value="PEROXISOMAL 2,4-DIENOYL-COA REDUCTASE"/>
    <property type="match status" value="1"/>
</dbReference>
<dbReference type="SUPFAM" id="SSF51735">
    <property type="entry name" value="NAD(P)-binding Rossmann-fold domains"/>
    <property type="match status" value="1"/>
</dbReference>
<dbReference type="Pfam" id="PF13561">
    <property type="entry name" value="adh_short_C2"/>
    <property type="match status" value="1"/>
</dbReference>
<dbReference type="EMBL" id="MCBS01020696">
    <property type="protein sequence ID" value="RKF78935.1"/>
    <property type="molecule type" value="Genomic_DNA"/>
</dbReference>
<name>A0A420IWL0_9PEZI</name>
<sequence>MSHDQKTLKSASDSSLSIRKTLVMSLEKSEYLSNVWRSGIFDGKVVFCTGGAGTICSAQVRALVNLGANACIVGRNVSKTEQMAASIATARKDARVIGIGSIDVRKIEELEQAALRCVQELGAIDFVIAGAAGNFIAPITELSANGFKSVVDIDTIGSYNTLKATLPYLIESAARNPNTSANSSTGGRIIFISATFHFTGVPLQAHAAVAKAGVDALSASAAIELGPRGITSNVITPGPISNTEGMKRLGDQQKEASSKAFKKIPLQRYGTVKEVSDATVFLFSDTGNYVNGSVLVVDGGSWRMHSAPITKGTYPDYLLDNSLSRMSAGKKSKL</sequence>
<dbReference type="EC" id="1.3.1.124" evidence="3"/>
<protein>
    <recommendedName>
        <fullName evidence="3">2,4-dienoyl-CoA reductase [(3E)-enoyl-CoA-producing]</fullName>
        <ecNumber evidence="3">1.3.1.124</ecNumber>
    </recommendedName>
</protein>
<evidence type="ECO:0000256" key="3">
    <source>
        <dbReference type="ARBA" id="ARBA00026117"/>
    </source>
</evidence>
<dbReference type="Gene3D" id="3.40.50.720">
    <property type="entry name" value="NAD(P)-binding Rossmann-like Domain"/>
    <property type="match status" value="1"/>
</dbReference>
<evidence type="ECO:0000256" key="1">
    <source>
        <dbReference type="ARBA" id="ARBA00022857"/>
    </source>
</evidence>
<evidence type="ECO:0000313" key="7">
    <source>
        <dbReference type="Proteomes" id="UP000285326"/>
    </source>
</evidence>
<dbReference type="GO" id="GO:0008670">
    <property type="term" value="F:2,4-dienoyl-CoA reductase (NADPH) activity"/>
    <property type="evidence" value="ECO:0007669"/>
    <property type="project" value="InterPro"/>
</dbReference>
<dbReference type="InterPro" id="IPR002347">
    <property type="entry name" value="SDR_fam"/>
</dbReference>
<accession>A0A420IWL0</accession>
<comment type="catalytic activity">
    <reaction evidence="5">
        <text>a (2E,4Z)-dienoyl-CoA + NADPH + H(+) = a 4,5-saturated-(3E)-enoyl-CoA + NADP(+)</text>
        <dbReference type="Rhea" id="RHEA:61892"/>
        <dbReference type="ChEBI" id="CHEBI:15378"/>
        <dbReference type="ChEBI" id="CHEBI:57783"/>
        <dbReference type="ChEBI" id="CHEBI:58349"/>
        <dbReference type="ChEBI" id="CHEBI:85099"/>
        <dbReference type="ChEBI" id="CHEBI:85493"/>
        <dbReference type="EC" id="1.3.1.124"/>
    </reaction>
</comment>
<dbReference type="CDD" id="cd05369">
    <property type="entry name" value="TER_DECR_SDR_a"/>
    <property type="match status" value="1"/>
</dbReference>
<dbReference type="AlphaFoldDB" id="A0A420IWL0"/>
<dbReference type="PANTHER" id="PTHR43296:SF2">
    <property type="entry name" value="PEROXISOMAL 2,4-DIENOYL-COA REDUCTASE [(3E)-ENOYL-COA-PRODUCING]"/>
    <property type="match status" value="1"/>
</dbReference>
<keyword evidence="2" id="KW-0560">Oxidoreductase</keyword>
<proteinExistence type="predicted"/>
<evidence type="ECO:0000313" key="6">
    <source>
        <dbReference type="EMBL" id="RKF78935.1"/>
    </source>
</evidence>
<evidence type="ECO:0000256" key="4">
    <source>
        <dbReference type="ARBA" id="ARBA00048009"/>
    </source>
</evidence>
<comment type="caution">
    <text evidence="6">The sequence shown here is derived from an EMBL/GenBank/DDBJ whole genome shotgun (WGS) entry which is preliminary data.</text>
</comment>
<dbReference type="InterPro" id="IPR036291">
    <property type="entry name" value="NAD(P)-bd_dom_sf"/>
</dbReference>
<organism evidence="6 7">
    <name type="scientific">Golovinomyces cichoracearum</name>
    <dbReference type="NCBI Taxonomy" id="62708"/>
    <lineage>
        <taxon>Eukaryota</taxon>
        <taxon>Fungi</taxon>
        <taxon>Dikarya</taxon>
        <taxon>Ascomycota</taxon>
        <taxon>Pezizomycotina</taxon>
        <taxon>Leotiomycetes</taxon>
        <taxon>Erysiphales</taxon>
        <taxon>Erysiphaceae</taxon>
        <taxon>Golovinomyces</taxon>
    </lineage>
</organism>
<dbReference type="GO" id="GO:0009062">
    <property type="term" value="P:fatty acid catabolic process"/>
    <property type="evidence" value="ECO:0007669"/>
    <property type="project" value="InterPro"/>
</dbReference>
<reference evidence="6 7" key="1">
    <citation type="journal article" date="2018" name="BMC Genomics">
        <title>Comparative genome analyses reveal sequence features reflecting distinct modes of host-adaptation between dicot and monocot powdery mildew.</title>
        <authorList>
            <person name="Wu Y."/>
            <person name="Ma X."/>
            <person name="Pan Z."/>
            <person name="Kale S.D."/>
            <person name="Song Y."/>
            <person name="King H."/>
            <person name="Zhang Q."/>
            <person name="Presley C."/>
            <person name="Deng X."/>
            <person name="Wei C.I."/>
            <person name="Xiao S."/>
        </authorList>
    </citation>
    <scope>NUCLEOTIDE SEQUENCE [LARGE SCALE GENOMIC DNA]</scope>
    <source>
        <strain evidence="6">UMSG1</strain>
    </source>
</reference>
<dbReference type="PRINTS" id="PR00081">
    <property type="entry name" value="GDHRDH"/>
</dbReference>
<dbReference type="Proteomes" id="UP000285326">
    <property type="component" value="Unassembled WGS sequence"/>
</dbReference>
<evidence type="ECO:0000256" key="2">
    <source>
        <dbReference type="ARBA" id="ARBA00023002"/>
    </source>
</evidence>
<gene>
    <name evidence="6" type="ORF">GcM1_206003</name>
</gene>
<evidence type="ECO:0000256" key="5">
    <source>
        <dbReference type="ARBA" id="ARBA00048340"/>
    </source>
</evidence>
<comment type="catalytic activity">
    <reaction evidence="4">
        <text>a (2E,4E)-dienoyl-CoA + NADPH + H(+) = a 4,5-saturated-(3E)-enoyl-CoA + NADP(+)</text>
        <dbReference type="Rhea" id="RHEA:45912"/>
        <dbReference type="ChEBI" id="CHEBI:15378"/>
        <dbReference type="ChEBI" id="CHEBI:57783"/>
        <dbReference type="ChEBI" id="CHEBI:58349"/>
        <dbReference type="ChEBI" id="CHEBI:85101"/>
        <dbReference type="ChEBI" id="CHEBI:85493"/>
        <dbReference type="EC" id="1.3.1.124"/>
    </reaction>
</comment>